<sequence length="144" mass="15996">MSPAEIEAFLHEKIPLARAMGVRVESSDAETFILTAPLEPNHNHLGTAFGGSLAALATLTGYACLWHSLDDRDAHVVIRRSELDYRHPVTGTLRAICRRPDERKLADFRATFAKAGKARISLEVEMEEAGRICLHFRGDFVAVR</sequence>
<accession>A0ABT3FUH0</accession>
<comment type="caution">
    <text evidence="2">The sequence shown here is derived from an EMBL/GenBank/DDBJ whole genome shotgun (WGS) entry which is preliminary data.</text>
</comment>
<dbReference type="CDD" id="cd03443">
    <property type="entry name" value="PaaI_thioesterase"/>
    <property type="match status" value="1"/>
</dbReference>
<dbReference type="Pfam" id="PF09500">
    <property type="entry name" value="YiiD_C"/>
    <property type="match status" value="1"/>
</dbReference>
<dbReference type="RefSeq" id="WP_264503192.1">
    <property type="nucleotide sequence ID" value="NZ_JAPDDS010000015.1"/>
</dbReference>
<dbReference type="InterPro" id="IPR012660">
    <property type="entry name" value="YiiD_C"/>
</dbReference>
<gene>
    <name evidence="2" type="ORF">OKA04_21045</name>
</gene>
<dbReference type="NCBIfam" id="TIGR02447">
    <property type="entry name" value="yiiD_Cterm"/>
    <property type="match status" value="1"/>
</dbReference>
<proteinExistence type="predicted"/>
<protein>
    <submittedName>
        <fullName evidence="2">Thioesterase domain-containing protein</fullName>
    </submittedName>
</protein>
<dbReference type="SUPFAM" id="SSF54637">
    <property type="entry name" value="Thioesterase/thiol ester dehydrase-isomerase"/>
    <property type="match status" value="1"/>
</dbReference>
<keyword evidence="3" id="KW-1185">Reference proteome</keyword>
<organism evidence="2 3">
    <name type="scientific">Luteolibacter flavescens</name>
    <dbReference type="NCBI Taxonomy" id="1859460"/>
    <lineage>
        <taxon>Bacteria</taxon>
        <taxon>Pseudomonadati</taxon>
        <taxon>Verrucomicrobiota</taxon>
        <taxon>Verrucomicrobiia</taxon>
        <taxon>Verrucomicrobiales</taxon>
        <taxon>Verrucomicrobiaceae</taxon>
        <taxon>Luteolibacter</taxon>
    </lineage>
</organism>
<dbReference type="InterPro" id="IPR029069">
    <property type="entry name" value="HotDog_dom_sf"/>
</dbReference>
<dbReference type="Proteomes" id="UP001207930">
    <property type="component" value="Unassembled WGS sequence"/>
</dbReference>
<feature type="domain" description="Thioesterase putative" evidence="1">
    <location>
        <begin position="5"/>
        <end position="143"/>
    </location>
</feature>
<dbReference type="EMBL" id="JAPDDS010000015">
    <property type="protein sequence ID" value="MCW1887238.1"/>
    <property type="molecule type" value="Genomic_DNA"/>
</dbReference>
<name>A0ABT3FUH0_9BACT</name>
<evidence type="ECO:0000313" key="3">
    <source>
        <dbReference type="Proteomes" id="UP001207930"/>
    </source>
</evidence>
<evidence type="ECO:0000313" key="2">
    <source>
        <dbReference type="EMBL" id="MCW1887238.1"/>
    </source>
</evidence>
<reference evidence="2 3" key="1">
    <citation type="submission" date="2022-10" db="EMBL/GenBank/DDBJ databases">
        <title>Luteolibacter flavescens strain MCCC 1K03193, whole genome shotgun sequencing project.</title>
        <authorList>
            <person name="Zhao G."/>
            <person name="Shen L."/>
        </authorList>
    </citation>
    <scope>NUCLEOTIDE SEQUENCE [LARGE SCALE GENOMIC DNA]</scope>
    <source>
        <strain evidence="2 3">MCCC 1K03193</strain>
    </source>
</reference>
<dbReference type="Gene3D" id="3.10.129.10">
    <property type="entry name" value="Hotdog Thioesterase"/>
    <property type="match status" value="1"/>
</dbReference>
<evidence type="ECO:0000259" key="1">
    <source>
        <dbReference type="Pfam" id="PF09500"/>
    </source>
</evidence>